<keyword evidence="2 4" id="KW-0479">Metal-binding</keyword>
<keyword evidence="5" id="KW-0732">Signal</keyword>
<dbReference type="GO" id="GO:0046872">
    <property type="term" value="F:metal ion binding"/>
    <property type="evidence" value="ECO:0007669"/>
    <property type="project" value="UniProtKB-KW"/>
</dbReference>
<evidence type="ECO:0000256" key="4">
    <source>
        <dbReference type="PROSITE-ProRule" id="PRU00433"/>
    </source>
</evidence>
<accession>A0A6C1B3D0</accession>
<evidence type="ECO:0000259" key="6">
    <source>
        <dbReference type="PROSITE" id="PS51007"/>
    </source>
</evidence>
<feature type="domain" description="Cytochrome c" evidence="6">
    <location>
        <begin position="62"/>
        <end position="159"/>
    </location>
</feature>
<name>A0A6C1B3D0_9RHOO</name>
<protein>
    <submittedName>
        <fullName evidence="7">C-type cytochrome</fullName>
    </submittedName>
</protein>
<dbReference type="GO" id="GO:0020037">
    <property type="term" value="F:heme binding"/>
    <property type="evidence" value="ECO:0007669"/>
    <property type="project" value="InterPro"/>
</dbReference>
<feature type="chain" id="PRO_5025672462" evidence="5">
    <location>
        <begin position="30"/>
        <end position="170"/>
    </location>
</feature>
<dbReference type="Proteomes" id="UP000501991">
    <property type="component" value="Chromosome"/>
</dbReference>
<dbReference type="PROSITE" id="PS51007">
    <property type="entry name" value="CYTC"/>
    <property type="match status" value="1"/>
</dbReference>
<evidence type="ECO:0000256" key="1">
    <source>
        <dbReference type="ARBA" id="ARBA00022617"/>
    </source>
</evidence>
<dbReference type="GO" id="GO:0009055">
    <property type="term" value="F:electron transfer activity"/>
    <property type="evidence" value="ECO:0007669"/>
    <property type="project" value="InterPro"/>
</dbReference>
<feature type="signal peptide" evidence="5">
    <location>
        <begin position="1"/>
        <end position="29"/>
    </location>
</feature>
<gene>
    <name evidence="7" type="ORF">G3580_07430</name>
</gene>
<evidence type="ECO:0000313" key="7">
    <source>
        <dbReference type="EMBL" id="QID17489.1"/>
    </source>
</evidence>
<sequence>MTLSRTLARLACLVALCFGVALGTRPAHANNVVAIPPHVDTTGLPPLDDPNAEPNPYRGNPQAIGIGREAFNQSCARCHGVDADAHRSPAPDLRRVGRACERVREPALKTRCETDADVYFRHSVEEGKVKVGVRHMPAWKSVLSPQLIWAIRSFVDQQGSVQLNAPPHEP</sequence>
<evidence type="ECO:0000256" key="2">
    <source>
        <dbReference type="ARBA" id="ARBA00022723"/>
    </source>
</evidence>
<dbReference type="AlphaFoldDB" id="A0A6C1B3D0"/>
<reference evidence="7 8" key="1">
    <citation type="submission" date="2020-02" db="EMBL/GenBank/DDBJ databases">
        <title>Nitrogenibacter mangrovi gen. nov., sp. nov. isolated from mangrove sediment, a denitrifying betaproteobacterium.</title>
        <authorList>
            <person name="Liao H."/>
            <person name="Tian Y."/>
        </authorList>
    </citation>
    <scope>NUCLEOTIDE SEQUENCE [LARGE SCALE GENOMIC DNA]</scope>
    <source>
        <strain evidence="7 8">M9-3-2</strain>
    </source>
</reference>
<dbReference type="KEGG" id="azq:G3580_07430"/>
<dbReference type="InterPro" id="IPR009056">
    <property type="entry name" value="Cyt_c-like_dom"/>
</dbReference>
<evidence type="ECO:0000256" key="5">
    <source>
        <dbReference type="SAM" id="SignalP"/>
    </source>
</evidence>
<organism evidence="7 8">
    <name type="scientific">Nitrogeniibacter mangrovi</name>
    <dbReference type="NCBI Taxonomy" id="2016596"/>
    <lineage>
        <taxon>Bacteria</taxon>
        <taxon>Pseudomonadati</taxon>
        <taxon>Pseudomonadota</taxon>
        <taxon>Betaproteobacteria</taxon>
        <taxon>Rhodocyclales</taxon>
        <taxon>Zoogloeaceae</taxon>
        <taxon>Nitrogeniibacter</taxon>
    </lineage>
</organism>
<evidence type="ECO:0000313" key="8">
    <source>
        <dbReference type="Proteomes" id="UP000501991"/>
    </source>
</evidence>
<proteinExistence type="predicted"/>
<evidence type="ECO:0000256" key="3">
    <source>
        <dbReference type="ARBA" id="ARBA00023004"/>
    </source>
</evidence>
<dbReference type="EMBL" id="CP048836">
    <property type="protein sequence ID" value="QID17489.1"/>
    <property type="molecule type" value="Genomic_DNA"/>
</dbReference>
<dbReference type="Pfam" id="PF13442">
    <property type="entry name" value="Cytochrome_CBB3"/>
    <property type="match status" value="1"/>
</dbReference>
<keyword evidence="1 4" id="KW-0349">Heme</keyword>
<dbReference type="Gene3D" id="1.10.760.10">
    <property type="entry name" value="Cytochrome c-like domain"/>
    <property type="match status" value="1"/>
</dbReference>
<keyword evidence="3 4" id="KW-0408">Iron</keyword>
<dbReference type="InterPro" id="IPR036909">
    <property type="entry name" value="Cyt_c-like_dom_sf"/>
</dbReference>
<dbReference type="SUPFAM" id="SSF46626">
    <property type="entry name" value="Cytochrome c"/>
    <property type="match status" value="1"/>
</dbReference>
<keyword evidence="8" id="KW-1185">Reference proteome</keyword>